<protein>
    <recommendedName>
        <fullName evidence="5">Protein kinase domain-containing protein</fullName>
    </recommendedName>
</protein>
<keyword evidence="1 3" id="KW-0547">Nucleotide-binding</keyword>
<dbReference type="PANTHER" id="PTHR44167">
    <property type="entry name" value="OVARIAN-SPECIFIC SERINE/THREONINE-PROTEIN KINASE LOK-RELATED"/>
    <property type="match status" value="1"/>
</dbReference>
<organism evidence="6 7">
    <name type="scientific">Candidatus Magasanikbacteria bacterium CG10_big_fil_rev_8_21_14_0_10_38_6</name>
    <dbReference type="NCBI Taxonomy" id="1974647"/>
    <lineage>
        <taxon>Bacteria</taxon>
        <taxon>Candidatus Magasanikiibacteriota</taxon>
    </lineage>
</organism>
<feature type="domain" description="Protein kinase" evidence="5">
    <location>
        <begin position="155"/>
        <end position="525"/>
    </location>
</feature>
<dbReference type="GO" id="GO:0004672">
    <property type="term" value="F:protein kinase activity"/>
    <property type="evidence" value="ECO:0007669"/>
    <property type="project" value="InterPro"/>
</dbReference>
<feature type="region of interest" description="Disordered" evidence="4">
    <location>
        <begin position="11"/>
        <end position="34"/>
    </location>
</feature>
<dbReference type="Pfam" id="PF00069">
    <property type="entry name" value="Pkinase"/>
    <property type="match status" value="1"/>
</dbReference>
<evidence type="ECO:0000256" key="1">
    <source>
        <dbReference type="ARBA" id="ARBA00022741"/>
    </source>
</evidence>
<dbReference type="PROSITE" id="PS00107">
    <property type="entry name" value="PROTEIN_KINASE_ATP"/>
    <property type="match status" value="1"/>
</dbReference>
<dbReference type="AlphaFoldDB" id="A0A2M6P289"/>
<evidence type="ECO:0000256" key="3">
    <source>
        <dbReference type="PROSITE-ProRule" id="PRU10141"/>
    </source>
</evidence>
<dbReference type="InterPro" id="IPR008271">
    <property type="entry name" value="Ser/Thr_kinase_AS"/>
</dbReference>
<dbReference type="EMBL" id="PFBW01000079">
    <property type="protein sequence ID" value="PIR77550.1"/>
    <property type="molecule type" value="Genomic_DNA"/>
</dbReference>
<evidence type="ECO:0000256" key="2">
    <source>
        <dbReference type="ARBA" id="ARBA00022840"/>
    </source>
</evidence>
<sequence>MISHKYNKFRISMQSRREQPNPPPQEDNNHTTVDEVIPLSDTDIRINEGIPTEIVTSVEEISLVPGDLELVDSMAGKTGTAMTNVHRIVPDAHTVRADVPIIDKKNGPPPIPQKGIEQAIIIRENQTRPLDARSLEHDVVIGDKLILENGSVITLAPKSIIGSGAFGRVFLIDNNGKEEVVKKVEFQGEDPVHRWVVNNEMRALKRVEGIDGIAEVRGFSYASATPDTPFNQAEAVFFRMEYAGPTLGKGGLQAEIERLTQEYFSETLEEVENNRKEIDVLKGQIGQIEQQLFSSEIQSLSESEEQELRRKFVFLKTDLIILERKQAATKANQKEKNGLIRERGIVTERFENIRPAVDAMHKMHERGIVHKDIKDVNITMGTENVDAKLIDLGLATEEGKKITMQSGTPGFMAPEEHFVMMSKDLKVEFFHHRSEDIFSMMRTMLQVYTDAHEMPRFPEISDLFKRYPSPDKQQAGYQYFLEKTLGSITTDTGDRLLPDSFFRSQNCGDPNQKITNITDPEKEFYQLRLAPDRRVAIQTVDNYHEKGVITDEEYKALYDDLWKDEGNEAFDDMIATISQITETEEDRFREAMELATSRSDEIIQEFEQWYDAHHSTQQQAA</sequence>
<dbReference type="InterPro" id="IPR011009">
    <property type="entry name" value="Kinase-like_dom_sf"/>
</dbReference>
<dbReference type="SMART" id="SM00220">
    <property type="entry name" value="S_TKc"/>
    <property type="match status" value="1"/>
</dbReference>
<dbReference type="GO" id="GO:0005524">
    <property type="term" value="F:ATP binding"/>
    <property type="evidence" value="ECO:0007669"/>
    <property type="project" value="UniProtKB-UniRule"/>
</dbReference>
<gene>
    <name evidence="6" type="ORF">COU30_01820</name>
</gene>
<dbReference type="PANTHER" id="PTHR44167:SF24">
    <property type="entry name" value="SERINE_THREONINE-PROTEIN KINASE CHK2"/>
    <property type="match status" value="1"/>
</dbReference>
<dbReference type="InterPro" id="IPR000719">
    <property type="entry name" value="Prot_kinase_dom"/>
</dbReference>
<reference evidence="7" key="1">
    <citation type="submission" date="2017-09" db="EMBL/GenBank/DDBJ databases">
        <title>Depth-based differentiation of microbial function through sediment-hosted aquifers and enrichment of novel symbionts in the deep terrestrial subsurface.</title>
        <authorList>
            <person name="Probst A.J."/>
            <person name="Ladd B."/>
            <person name="Jarett J.K."/>
            <person name="Geller-Mcgrath D.E."/>
            <person name="Sieber C.M.K."/>
            <person name="Emerson J.B."/>
            <person name="Anantharaman K."/>
            <person name="Thomas B.C."/>
            <person name="Malmstrom R."/>
            <person name="Stieglmeier M."/>
            <person name="Klingl A."/>
            <person name="Woyke T."/>
            <person name="Ryan C.M."/>
            <person name="Banfield J.F."/>
        </authorList>
    </citation>
    <scope>NUCLEOTIDE SEQUENCE [LARGE SCALE GENOMIC DNA]</scope>
</reference>
<dbReference type="PROSITE" id="PS00108">
    <property type="entry name" value="PROTEIN_KINASE_ST"/>
    <property type="match status" value="1"/>
</dbReference>
<evidence type="ECO:0000313" key="7">
    <source>
        <dbReference type="Proteomes" id="UP000228528"/>
    </source>
</evidence>
<dbReference type="PROSITE" id="PS50011">
    <property type="entry name" value="PROTEIN_KINASE_DOM"/>
    <property type="match status" value="1"/>
</dbReference>
<dbReference type="Proteomes" id="UP000228528">
    <property type="component" value="Unassembled WGS sequence"/>
</dbReference>
<dbReference type="Gene3D" id="1.10.510.10">
    <property type="entry name" value="Transferase(Phosphotransferase) domain 1"/>
    <property type="match status" value="1"/>
</dbReference>
<evidence type="ECO:0000259" key="5">
    <source>
        <dbReference type="PROSITE" id="PS50011"/>
    </source>
</evidence>
<name>A0A2M6P289_9BACT</name>
<comment type="caution">
    <text evidence="6">The sequence shown here is derived from an EMBL/GenBank/DDBJ whole genome shotgun (WGS) entry which is preliminary data.</text>
</comment>
<feature type="binding site" evidence="3">
    <location>
        <position position="183"/>
    </location>
    <ligand>
        <name>ATP</name>
        <dbReference type="ChEBI" id="CHEBI:30616"/>
    </ligand>
</feature>
<dbReference type="SUPFAM" id="SSF56112">
    <property type="entry name" value="Protein kinase-like (PK-like)"/>
    <property type="match status" value="1"/>
</dbReference>
<accession>A0A2M6P289</accession>
<evidence type="ECO:0000313" key="6">
    <source>
        <dbReference type="EMBL" id="PIR77550.1"/>
    </source>
</evidence>
<keyword evidence="2 3" id="KW-0067">ATP-binding</keyword>
<evidence type="ECO:0000256" key="4">
    <source>
        <dbReference type="SAM" id="MobiDB-lite"/>
    </source>
</evidence>
<dbReference type="InterPro" id="IPR017441">
    <property type="entry name" value="Protein_kinase_ATP_BS"/>
</dbReference>
<proteinExistence type="predicted"/>